<dbReference type="Pfam" id="PF00027">
    <property type="entry name" value="cNMP_binding"/>
    <property type="match status" value="1"/>
</dbReference>
<dbReference type="EMBL" id="NIPO01000001">
    <property type="protein sequence ID" value="PJR05100.1"/>
    <property type="molecule type" value="Genomic_DNA"/>
</dbReference>
<proteinExistence type="predicted"/>
<dbReference type="CDD" id="cd00038">
    <property type="entry name" value="CAP_ED"/>
    <property type="match status" value="1"/>
</dbReference>
<sequence length="192" mass="22701">MYSNILKNVSKYITLTEEEQSLFTSMLDFRIVPKKTMMLREGEICQFEGYIQKGCARIYYINENGREATLSFAVEDWWVSDVGSFYEKRPSNFFIETLEDTEMYLFSLDNKERLLAEIPKFERIFRLLVQRNLSAIQNRLVKTISKPATERYLEFIKTYPSLPIRVPQYYIASYLGVSPEFVSTIRKRLSSK</sequence>
<dbReference type="Gene3D" id="2.60.120.10">
    <property type="entry name" value="Jelly Rolls"/>
    <property type="match status" value="1"/>
</dbReference>
<reference evidence="2 3" key="1">
    <citation type="submission" date="2017-06" db="EMBL/GenBank/DDBJ databases">
        <title>Description of Avrilella dinanensis gen. nov. sp. nov.</title>
        <authorList>
            <person name="Leyer C."/>
            <person name="Sassi M."/>
            <person name="Minet J."/>
            <person name="Kayal S."/>
            <person name="Cattoir V."/>
        </authorList>
    </citation>
    <scope>NUCLEOTIDE SEQUENCE [LARGE SCALE GENOMIC DNA]</scope>
    <source>
        <strain evidence="2 3">UR159</strain>
    </source>
</reference>
<gene>
    <name evidence="2" type="ORF">CDL10_05670</name>
</gene>
<dbReference type="OrthoDB" id="1092431at2"/>
<accession>A0A2M9R8F2</accession>
<dbReference type="InterPro" id="IPR000595">
    <property type="entry name" value="cNMP-bd_dom"/>
</dbReference>
<dbReference type="InterPro" id="IPR018490">
    <property type="entry name" value="cNMP-bd_dom_sf"/>
</dbReference>
<dbReference type="Proteomes" id="UP000231960">
    <property type="component" value="Unassembled WGS sequence"/>
</dbReference>
<feature type="domain" description="Cyclic nucleotide-binding" evidence="1">
    <location>
        <begin position="31"/>
        <end position="116"/>
    </location>
</feature>
<evidence type="ECO:0000313" key="2">
    <source>
        <dbReference type="EMBL" id="PJR05100.1"/>
    </source>
</evidence>
<dbReference type="InterPro" id="IPR014710">
    <property type="entry name" value="RmlC-like_jellyroll"/>
</dbReference>
<evidence type="ECO:0000259" key="1">
    <source>
        <dbReference type="Pfam" id="PF00027"/>
    </source>
</evidence>
<evidence type="ECO:0000313" key="3">
    <source>
        <dbReference type="Proteomes" id="UP000231960"/>
    </source>
</evidence>
<dbReference type="SUPFAM" id="SSF51206">
    <property type="entry name" value="cAMP-binding domain-like"/>
    <property type="match status" value="1"/>
</dbReference>
<comment type="caution">
    <text evidence="2">The sequence shown here is derived from an EMBL/GenBank/DDBJ whole genome shotgun (WGS) entry which is preliminary data.</text>
</comment>
<protein>
    <submittedName>
        <fullName evidence="2">Crp/Fnr family transcriptional regulator</fullName>
    </submittedName>
</protein>
<dbReference type="RefSeq" id="WP_100678659.1">
    <property type="nucleotide sequence ID" value="NZ_NIPO01000001.1"/>
</dbReference>
<dbReference type="AlphaFoldDB" id="A0A2M9R8F2"/>
<keyword evidence="3" id="KW-1185">Reference proteome</keyword>
<organism evidence="2 3">
    <name type="scientific">Avrilella dinanensis</name>
    <dbReference type="NCBI Taxonomy" id="2008672"/>
    <lineage>
        <taxon>Bacteria</taxon>
        <taxon>Pseudomonadati</taxon>
        <taxon>Bacteroidota</taxon>
        <taxon>Flavobacteriia</taxon>
        <taxon>Flavobacteriales</taxon>
        <taxon>Flavobacteriaceae</taxon>
        <taxon>Avrilella</taxon>
    </lineage>
</organism>
<name>A0A2M9R8F2_9FLAO</name>